<sequence>PDGAYTVKSEYEDMAGNRSVLPPVKFTVDTRPVSLAITAPKGFSPNGDGQFDTLPMSVKAGFYDTVVGWKLAFVDLSGKEMQVQEGSDALPRSFTWDGSMRYVDAAVKASEGRYTARLSVEYLKGNVVDSETEPFFVDVTPPAVSLQAAADPFIKTNGGMEGDIFITMHIDDAHNVQKWALDILSPGDEVLRSFTGTGDLQDQILWQDRPEKMSSIPINDQVVLK</sequence>
<feature type="non-terminal residue" evidence="1">
    <location>
        <position position="225"/>
    </location>
</feature>
<name>X0Y9W6_9ZZZZ</name>
<accession>X0Y9W6</accession>
<dbReference type="AlphaFoldDB" id="X0Y9W6"/>
<evidence type="ECO:0008006" key="2">
    <source>
        <dbReference type="Google" id="ProtNLM"/>
    </source>
</evidence>
<feature type="non-terminal residue" evidence="1">
    <location>
        <position position="1"/>
    </location>
</feature>
<protein>
    <recommendedName>
        <fullName evidence="2">Bacterial Ig-like domain-containing protein</fullName>
    </recommendedName>
</protein>
<reference evidence="1" key="1">
    <citation type="journal article" date="2014" name="Front. Microbiol.">
        <title>High frequency of phylogenetically diverse reductive dehalogenase-homologous genes in deep subseafloor sedimentary metagenomes.</title>
        <authorList>
            <person name="Kawai M."/>
            <person name="Futagami T."/>
            <person name="Toyoda A."/>
            <person name="Takaki Y."/>
            <person name="Nishi S."/>
            <person name="Hori S."/>
            <person name="Arai W."/>
            <person name="Tsubouchi T."/>
            <person name="Morono Y."/>
            <person name="Uchiyama I."/>
            <person name="Ito T."/>
            <person name="Fujiyama A."/>
            <person name="Inagaki F."/>
            <person name="Takami H."/>
        </authorList>
    </citation>
    <scope>NUCLEOTIDE SEQUENCE</scope>
    <source>
        <strain evidence="1">Expedition CK06-06</strain>
    </source>
</reference>
<dbReference type="EMBL" id="BARS01053605">
    <property type="protein sequence ID" value="GAG52625.1"/>
    <property type="molecule type" value="Genomic_DNA"/>
</dbReference>
<gene>
    <name evidence="1" type="ORF">S01H1_79507</name>
</gene>
<comment type="caution">
    <text evidence="1">The sequence shown here is derived from an EMBL/GenBank/DDBJ whole genome shotgun (WGS) entry which is preliminary data.</text>
</comment>
<organism evidence="1">
    <name type="scientific">marine sediment metagenome</name>
    <dbReference type="NCBI Taxonomy" id="412755"/>
    <lineage>
        <taxon>unclassified sequences</taxon>
        <taxon>metagenomes</taxon>
        <taxon>ecological metagenomes</taxon>
    </lineage>
</organism>
<evidence type="ECO:0000313" key="1">
    <source>
        <dbReference type="EMBL" id="GAG52625.1"/>
    </source>
</evidence>
<proteinExistence type="predicted"/>